<dbReference type="OrthoDB" id="9005031at2"/>
<organism evidence="3 4">
    <name type="scientific">Caballeronia arvi</name>
    <dbReference type="NCBI Taxonomy" id="1777135"/>
    <lineage>
        <taxon>Bacteria</taxon>
        <taxon>Pseudomonadati</taxon>
        <taxon>Pseudomonadota</taxon>
        <taxon>Betaproteobacteria</taxon>
        <taxon>Burkholderiales</taxon>
        <taxon>Burkholderiaceae</taxon>
        <taxon>Caballeronia</taxon>
    </lineage>
</organism>
<comment type="caution">
    <text evidence="3">The sequence shown here is derived from an EMBL/GenBank/DDBJ whole genome shotgun (WGS) entry which is preliminary data.</text>
</comment>
<feature type="compositionally biased region" description="Polar residues" evidence="1">
    <location>
        <begin position="131"/>
        <end position="140"/>
    </location>
</feature>
<dbReference type="AlphaFoldDB" id="A0A158K0P1"/>
<dbReference type="EMBL" id="FCOM02000023">
    <property type="protein sequence ID" value="SAL74764.1"/>
    <property type="molecule type" value="Genomic_DNA"/>
</dbReference>
<keyword evidence="4" id="KW-1185">Reference proteome</keyword>
<feature type="transmembrane region" description="Helical" evidence="2">
    <location>
        <begin position="428"/>
        <end position="450"/>
    </location>
</feature>
<proteinExistence type="predicted"/>
<protein>
    <submittedName>
        <fullName evidence="3">Uncharacterized protein</fullName>
    </submittedName>
</protein>
<dbReference type="RefSeq" id="WP_087039159.1">
    <property type="nucleotide sequence ID" value="NZ_FCOM02000023.1"/>
</dbReference>
<feature type="transmembrane region" description="Helical" evidence="2">
    <location>
        <begin position="20"/>
        <end position="42"/>
    </location>
</feature>
<sequence length="468" mass="50929">MNPGWIVPDVPKHEYGEAPPLWIPIAAFVLMLAAGIIITVLNWKQGESIASAKFFFRALGVPSLLWCAVCGLIYNGQEEWIKRVDWWNYLCDREHAEWRYWTQAHWGVVDSVAVTPESDLAQRLLGLKGSAPNNANQTKPLPQDEAARGQSRSEQVIERLVTPFAGYLTRFAGSRDFSIVLVSEVEGQLTELRAALKALNIRNMDLVKVSRIEPSKEAALGEVLSKASTVPDFCLMLGWQLHTEDSEPLWSEAGAALLLASPSSLIRNKIKPQARMFRSIHAASDAVYDALKTLLAAAPTPIERIKHLWLSGMPAHDRNATLAAVKDVKLDVGIHDVDHAIGKPGPINSLLLQALAAEMVQHGQGAQLIAAPAQQGVALNLVGAQPAPVASAFPPSISPLAASTTFGTLGPIILMLVFIESEKIGNAWFWGVVVFYLLTLGIQVIGGYGIRDGVTDDFRAQLRQLGRA</sequence>
<evidence type="ECO:0000313" key="4">
    <source>
        <dbReference type="Proteomes" id="UP000055019"/>
    </source>
</evidence>
<gene>
    <name evidence="3" type="ORF">AWB74_04707</name>
</gene>
<evidence type="ECO:0000256" key="1">
    <source>
        <dbReference type="SAM" id="MobiDB-lite"/>
    </source>
</evidence>
<evidence type="ECO:0000313" key="3">
    <source>
        <dbReference type="EMBL" id="SAL74764.1"/>
    </source>
</evidence>
<reference evidence="3" key="1">
    <citation type="submission" date="2016-01" db="EMBL/GenBank/DDBJ databases">
        <authorList>
            <person name="Peeters C."/>
        </authorList>
    </citation>
    <scope>NUCLEOTIDE SEQUENCE [LARGE SCALE GENOMIC DNA]</scope>
    <source>
        <strain evidence="3">LMG 29317</strain>
    </source>
</reference>
<keyword evidence="2" id="KW-1133">Transmembrane helix</keyword>
<feature type="transmembrane region" description="Helical" evidence="2">
    <location>
        <begin position="54"/>
        <end position="74"/>
    </location>
</feature>
<keyword evidence="2" id="KW-0472">Membrane</keyword>
<dbReference type="Proteomes" id="UP000055019">
    <property type="component" value="Unassembled WGS sequence"/>
</dbReference>
<evidence type="ECO:0000256" key="2">
    <source>
        <dbReference type="SAM" id="Phobius"/>
    </source>
</evidence>
<name>A0A158K0P1_9BURK</name>
<feature type="region of interest" description="Disordered" evidence="1">
    <location>
        <begin position="129"/>
        <end position="152"/>
    </location>
</feature>
<accession>A0A158K0P1</accession>
<keyword evidence="2" id="KW-0812">Transmembrane</keyword>
<feature type="transmembrane region" description="Helical" evidence="2">
    <location>
        <begin position="400"/>
        <end position="419"/>
    </location>
</feature>